<feature type="region of interest" description="Disordered" evidence="1">
    <location>
        <begin position="267"/>
        <end position="305"/>
    </location>
</feature>
<feature type="compositionally biased region" description="Polar residues" evidence="1">
    <location>
        <begin position="567"/>
        <end position="607"/>
    </location>
</feature>
<feature type="compositionally biased region" description="Acidic residues" evidence="1">
    <location>
        <begin position="613"/>
        <end position="622"/>
    </location>
</feature>
<feature type="compositionally biased region" description="Basic and acidic residues" evidence="1">
    <location>
        <begin position="701"/>
        <end position="712"/>
    </location>
</feature>
<organism evidence="2 3">
    <name type="scientific">Arthrobotrys conoides</name>
    <dbReference type="NCBI Taxonomy" id="74498"/>
    <lineage>
        <taxon>Eukaryota</taxon>
        <taxon>Fungi</taxon>
        <taxon>Dikarya</taxon>
        <taxon>Ascomycota</taxon>
        <taxon>Pezizomycotina</taxon>
        <taxon>Orbiliomycetes</taxon>
        <taxon>Orbiliales</taxon>
        <taxon>Orbiliaceae</taxon>
        <taxon>Arthrobotrys</taxon>
    </lineage>
</organism>
<accession>A0AAN8NLG2</accession>
<proteinExistence type="predicted"/>
<comment type="caution">
    <text evidence="2">The sequence shown here is derived from an EMBL/GenBank/DDBJ whole genome shotgun (WGS) entry which is preliminary data.</text>
</comment>
<dbReference type="AlphaFoldDB" id="A0AAN8NLG2"/>
<dbReference type="Proteomes" id="UP001307849">
    <property type="component" value="Unassembled WGS sequence"/>
</dbReference>
<keyword evidence="3" id="KW-1185">Reference proteome</keyword>
<evidence type="ECO:0000313" key="2">
    <source>
        <dbReference type="EMBL" id="KAK6520165.1"/>
    </source>
</evidence>
<feature type="compositionally biased region" description="Acidic residues" evidence="1">
    <location>
        <begin position="764"/>
        <end position="778"/>
    </location>
</feature>
<feature type="region of interest" description="Disordered" evidence="1">
    <location>
        <begin position="343"/>
        <end position="390"/>
    </location>
</feature>
<sequence>MLSALAKTGLLSISSLLFYGNILNNHATAFKISLEGREVEAGGYIENLTLCDPVGEINASFTPSIIFAVPSPATCAQQSGLDNWVLEELMAPTSAHTYFALRSTDGDYIIHAMLSPGQPTDRYFKMSSGAPGVKEDRQNYVKSEFWLKRNGKLQLIDERNPVQDGDLVVFAGPGPQESHTSFYLMRSPNARGRPAKDYKYQLFALLPGDDTSIASDAKVLVRGLRIRLTGEFGEIVVAPRQSDLIQQGPENSQPELRDPLQVQAIPNLQSNNLGQNLRDQDPGGLFYEETPDDLAWPRGPLEDKAPGLQLSNLMIQRKPGQGARAPGRGDAGAGELARSLGLPISRAGSNKTPRPQTDEQSQEQSGFAPNLRLSRSSPQPARGIKSPGFSAGVSNEKLPLSIIEERYYTEPPEVGLDGEKEYPPALPWFVRMEPFSSTSQQAPDFEPVWGSIPYDHAVEALYLNDYQDDDGDNLGSNGYSGSGGFNLAGALDQQPPLQLPVDTDIYQHEPIIINPAGSDTNGYQYYQPEEVYIDEVAENEDIVNLPDPAVPDIDIPESGPLDIPTSLLGQSSNSQGRNSPYPFGTSQSPPGGNSGLSQQPASESQLLPGQWEGELDPEDYFPDDSIPRGVGNVDYNGLPLEQIEEEGSGESSARIDDRPSSQTGMQYEENESNGSSPPGLLWSEALVGEGENEIDPGTGNFDDKVLKRRNEAELENPTGSLEKRAQSEDADSDDSFSQGIPQGGQPQRVREDVIPRENLGPNSDDQEELEVLSDDEAWDSSNRVYDPDIYMDWDETRGDGISWSNGPRAVEMKNLLMPPTFDVKIPQDYLKRPSWWDWTKSKLMPSKSKEVEKVREATGFE</sequence>
<evidence type="ECO:0000313" key="3">
    <source>
        <dbReference type="Proteomes" id="UP001307849"/>
    </source>
</evidence>
<evidence type="ECO:0000256" key="1">
    <source>
        <dbReference type="SAM" id="MobiDB-lite"/>
    </source>
</evidence>
<name>A0AAN8NLG2_9PEZI</name>
<feature type="region of interest" description="Disordered" evidence="1">
    <location>
        <begin position="545"/>
        <end position="780"/>
    </location>
</feature>
<feature type="compositionally biased region" description="Polar residues" evidence="1">
    <location>
        <begin position="347"/>
        <end position="379"/>
    </location>
</feature>
<feature type="compositionally biased region" description="Polar residues" evidence="1">
    <location>
        <begin position="267"/>
        <end position="277"/>
    </location>
</feature>
<protein>
    <submittedName>
        <fullName evidence="2">Uncharacterized protein</fullName>
    </submittedName>
</protein>
<gene>
    <name evidence="2" type="ORF">TWF506_000449</name>
</gene>
<dbReference type="EMBL" id="JAVHJM010000001">
    <property type="protein sequence ID" value="KAK6520165.1"/>
    <property type="molecule type" value="Genomic_DNA"/>
</dbReference>
<reference evidence="2 3" key="1">
    <citation type="submission" date="2019-10" db="EMBL/GenBank/DDBJ databases">
        <authorList>
            <person name="Palmer J.M."/>
        </authorList>
    </citation>
    <scope>NUCLEOTIDE SEQUENCE [LARGE SCALE GENOMIC DNA]</scope>
    <source>
        <strain evidence="2 3">TWF506</strain>
    </source>
</reference>